<evidence type="ECO:0000256" key="1">
    <source>
        <dbReference type="SAM" id="Phobius"/>
    </source>
</evidence>
<keyword evidence="1" id="KW-0812">Transmembrane</keyword>
<dbReference type="Proteomes" id="UP000315116">
    <property type="component" value="Segment"/>
</dbReference>
<accession>A0A1V0S7W7</accession>
<keyword evidence="1" id="KW-0472">Membrane</keyword>
<evidence type="ECO:0000313" key="2">
    <source>
        <dbReference type="EMBL" id="ARF02722.1"/>
    </source>
</evidence>
<gene>
    <name evidence="2" type="primary">SWPV1-131</name>
</gene>
<feature type="transmembrane region" description="Helical" evidence="1">
    <location>
        <begin position="42"/>
        <end position="64"/>
    </location>
</feature>
<sequence>MRYYMSTITRIISFPVLKCVIIEIFTKDTIHIFSKTLLNSYFFIRSIYIFCIVPTYTVICSIYTNYTCYVYSIIDFVKISFYTHYSQTIFTRVFGIIITIF</sequence>
<evidence type="ECO:0000313" key="3">
    <source>
        <dbReference type="Proteomes" id="UP000315116"/>
    </source>
</evidence>
<reference evidence="2 3" key="1">
    <citation type="journal article" date="2017" name="BMC Genomics">
        <title>Genomic characterization of two novel pathogenic avipoxviruses isolated from pacific shearwaters (Ardenna spp.).</title>
        <authorList>
            <person name="Sarker S."/>
            <person name="Das S."/>
            <person name="Lavers J.L."/>
            <person name="Hutton I."/>
            <person name="Helbig K."/>
            <person name="Imbery J."/>
            <person name="Upton C."/>
            <person name="Raidal S.R."/>
        </authorList>
    </citation>
    <scope>NUCLEOTIDE SEQUENCE [LARGE SCALE GENOMIC DNA]</scope>
    <source>
        <strain evidence="2 3">SWPV-1</strain>
    </source>
</reference>
<keyword evidence="1" id="KW-1133">Transmembrane helix</keyword>
<protein>
    <submittedName>
        <fullName evidence="2">SWPV1-131</fullName>
    </submittedName>
</protein>
<name>A0A1V0S7W7_CNPV</name>
<organism evidence="2 3">
    <name type="scientific">Shearwaterpox virus</name>
    <dbReference type="NCBI Taxonomy" id="1974596"/>
    <lineage>
        <taxon>Viruses</taxon>
        <taxon>Varidnaviria</taxon>
        <taxon>Bamfordvirae</taxon>
        <taxon>Nucleocytoviricota</taxon>
        <taxon>Pokkesviricetes</taxon>
        <taxon>Chitovirales</taxon>
        <taxon>Poxviridae</taxon>
        <taxon>Chordopoxvirinae</taxon>
        <taxon>Avipoxvirus</taxon>
        <taxon>Avipoxvirus canarypox</taxon>
        <taxon>Canarypox virus</taxon>
    </lineage>
</organism>
<dbReference type="EMBL" id="KX857216">
    <property type="protein sequence ID" value="ARF02722.1"/>
    <property type="molecule type" value="Genomic_DNA"/>
</dbReference>
<proteinExistence type="predicted"/>